<evidence type="ECO:0000313" key="1">
    <source>
        <dbReference type="EMBL" id="QEC47564.1"/>
    </source>
</evidence>
<proteinExistence type="predicted"/>
<reference evidence="1 2" key="1">
    <citation type="journal article" date="2018" name="J. Microbiol.">
        <title>Baekduia soli gen. nov., sp. nov., a novel bacterium isolated from the soil of Baekdu Mountain and proposal of a novel family name, Baekduiaceae fam. nov.</title>
        <authorList>
            <person name="An D.S."/>
            <person name="Siddiqi M.Z."/>
            <person name="Kim K.H."/>
            <person name="Yu H.S."/>
            <person name="Im W.T."/>
        </authorList>
    </citation>
    <scope>NUCLEOTIDE SEQUENCE [LARGE SCALE GENOMIC DNA]</scope>
    <source>
        <strain evidence="1 2">BR7-21</strain>
    </source>
</reference>
<name>A0A5B8U3D8_9ACTN</name>
<dbReference type="RefSeq" id="WP_146918163.1">
    <property type="nucleotide sequence ID" value="NZ_CP042430.1"/>
</dbReference>
<dbReference type="EMBL" id="CP042430">
    <property type="protein sequence ID" value="QEC47564.1"/>
    <property type="molecule type" value="Genomic_DNA"/>
</dbReference>
<protein>
    <submittedName>
        <fullName evidence="1">Uncharacterized protein</fullName>
    </submittedName>
</protein>
<dbReference type="AlphaFoldDB" id="A0A5B8U3D8"/>
<accession>A0A5B8U3D8</accession>
<gene>
    <name evidence="1" type="ORF">FSW04_08220</name>
</gene>
<evidence type="ECO:0000313" key="2">
    <source>
        <dbReference type="Proteomes" id="UP000321805"/>
    </source>
</evidence>
<dbReference type="OrthoDB" id="3373978at2"/>
<sequence length="67" mass="7467">MSDGARTVPATEVRPGDRITARAIDLTVTRIDRPFLGRDEMLAFVEDSDVQWIKVPVALDAEVVLRD</sequence>
<keyword evidence="2" id="KW-1185">Reference proteome</keyword>
<organism evidence="1 2">
    <name type="scientific">Baekduia soli</name>
    <dbReference type="NCBI Taxonomy" id="496014"/>
    <lineage>
        <taxon>Bacteria</taxon>
        <taxon>Bacillati</taxon>
        <taxon>Actinomycetota</taxon>
        <taxon>Thermoleophilia</taxon>
        <taxon>Solirubrobacterales</taxon>
        <taxon>Baekduiaceae</taxon>
        <taxon>Baekduia</taxon>
    </lineage>
</organism>
<dbReference type="Proteomes" id="UP000321805">
    <property type="component" value="Chromosome"/>
</dbReference>
<dbReference type="KEGG" id="bsol:FSW04_08220"/>